<dbReference type="Proteomes" id="UP001178662">
    <property type="component" value="Chromosome"/>
</dbReference>
<dbReference type="EMBL" id="CP119317">
    <property type="protein sequence ID" value="WEK55890.1"/>
    <property type="molecule type" value="Genomic_DNA"/>
</dbReference>
<protein>
    <submittedName>
        <fullName evidence="1">Uncharacterized protein</fullName>
    </submittedName>
</protein>
<evidence type="ECO:0000313" key="2">
    <source>
        <dbReference type="Proteomes" id="UP001178662"/>
    </source>
</evidence>
<evidence type="ECO:0000313" key="1">
    <source>
        <dbReference type="EMBL" id="WEK55890.1"/>
    </source>
</evidence>
<gene>
    <name evidence="1" type="ORF">P0Y55_07550</name>
</gene>
<reference evidence="1" key="1">
    <citation type="submission" date="2023-03" db="EMBL/GenBank/DDBJ databases">
        <title>Andean soil-derived lignocellulolytic bacterial consortium as a source of novel taxa and putative plastic-active enzymes.</title>
        <authorList>
            <person name="Diaz-Garcia L."/>
            <person name="Chuvochina M."/>
            <person name="Feuerriegel G."/>
            <person name="Bunk B."/>
            <person name="Sproer C."/>
            <person name="Streit W.R."/>
            <person name="Rodriguez L.M."/>
            <person name="Overmann J."/>
            <person name="Jimenez D.J."/>
        </authorList>
    </citation>
    <scope>NUCLEOTIDE SEQUENCE</scope>
    <source>
        <strain evidence="1">MAG 2441</strain>
    </source>
</reference>
<dbReference type="AlphaFoldDB" id="A0AA95EYK7"/>
<keyword evidence="2" id="KW-1185">Reference proteome</keyword>
<organism evidence="1 2">
    <name type="scientific">Candidatus Cohnella colombiensis</name>
    <dbReference type="NCBI Taxonomy" id="3121368"/>
    <lineage>
        <taxon>Bacteria</taxon>
        <taxon>Bacillati</taxon>
        <taxon>Bacillota</taxon>
        <taxon>Bacilli</taxon>
        <taxon>Bacillales</taxon>
        <taxon>Paenibacillaceae</taxon>
        <taxon>Cohnella</taxon>
    </lineage>
</organism>
<proteinExistence type="predicted"/>
<name>A0AA95EYK7_9BACL</name>
<accession>A0AA95EYK7</accession>
<sequence length="58" mass="6969">MPQVKREMMMRYRKFELVQMRNLHIQFKTGVSRNVNKLKKSIDNPINASDLRLHVVND</sequence>